<feature type="transmembrane region" description="Helical" evidence="8">
    <location>
        <begin position="460"/>
        <end position="485"/>
    </location>
</feature>
<keyword evidence="3" id="KW-0813">Transport</keyword>
<proteinExistence type="inferred from homology"/>
<feature type="transmembrane region" description="Helical" evidence="8">
    <location>
        <begin position="393"/>
        <end position="416"/>
    </location>
</feature>
<reference evidence="9 10" key="1">
    <citation type="submission" date="2017-04" db="EMBL/GenBank/DDBJ databases">
        <title>Novel microbial lineages endemic to geothermal iron-oxide mats fill important gaps in the evolutionary history of Archaea.</title>
        <authorList>
            <person name="Jay Z.J."/>
            <person name="Beam J.P."/>
            <person name="Dlakic M."/>
            <person name="Rusch D.B."/>
            <person name="Kozubal M.A."/>
            <person name="Inskeep W.P."/>
        </authorList>
    </citation>
    <scope>NUCLEOTIDE SEQUENCE [LARGE SCALE GENOMIC DNA]</scope>
    <source>
        <strain evidence="9">BE_D</strain>
    </source>
</reference>
<feature type="transmembrane region" description="Helical" evidence="8">
    <location>
        <begin position="6"/>
        <end position="22"/>
    </location>
</feature>
<name>A0A2R6AEE2_9ARCH</name>
<evidence type="ECO:0000256" key="7">
    <source>
        <dbReference type="RuleBase" id="RU362091"/>
    </source>
</evidence>
<dbReference type="Pfam" id="PF00474">
    <property type="entry name" value="SSF"/>
    <property type="match status" value="1"/>
</dbReference>
<dbReference type="InterPro" id="IPR038377">
    <property type="entry name" value="Na/Glc_symporter_sf"/>
</dbReference>
<evidence type="ECO:0000256" key="8">
    <source>
        <dbReference type="SAM" id="Phobius"/>
    </source>
</evidence>
<sequence>MVSTFVVFFALFAFLGFYGSRWRRGDLNKIAEWALAGRRLGTFLAFLLVGADLYTAYTFVAVPSGVFAKGALYFFAVPYVGVTFAIALAFAPKLWELSRKNGYVTGSDFIKDKFQSKTLSILTAITGIVALLPYIALQIVGMQAALATMLYYAIGSASHTVEEVSLVIAFLILAAFTFTSGLRGATLTAVFKDILIWITVVVTIVVTLVTIGGFQTAFSKVPAYATLPPKLLPGYMTLVLGSALALYLYPHAVNGVLSAESKHKLRVSTSLLPLYGLGLALLALFGILVYAVPSALSIVKHFGSGIYAVPALITATLPPWLAGIALLGIFIGGLVPAAIMAIAQGNLLTRNIIKEFKPNLSEKAESDIAKWASAVFKFIALGFVFTVSSTYAIQLQLLGGILILQLLPTLFLSLYTNYFKKEASIVGLLLGLFLGVFMAFETNVVKGHFTGFNSSLFNTPIGSLYIGVIALAANLLVSAALSAVIPRREVVQLPQPQNKQSS</sequence>
<comment type="similarity">
    <text evidence="2 7">Belongs to the sodium:solute symporter (SSF) (TC 2.A.21) family.</text>
</comment>
<dbReference type="PANTHER" id="PTHR48086">
    <property type="entry name" value="SODIUM/PROLINE SYMPORTER-RELATED"/>
    <property type="match status" value="1"/>
</dbReference>
<evidence type="ECO:0000256" key="3">
    <source>
        <dbReference type="ARBA" id="ARBA00022448"/>
    </source>
</evidence>
<evidence type="ECO:0000256" key="5">
    <source>
        <dbReference type="ARBA" id="ARBA00022989"/>
    </source>
</evidence>
<dbReference type="Gene3D" id="1.20.1730.10">
    <property type="entry name" value="Sodium/glucose cotransporter"/>
    <property type="match status" value="1"/>
</dbReference>
<dbReference type="AlphaFoldDB" id="A0A2R6AEE2"/>
<evidence type="ECO:0000256" key="6">
    <source>
        <dbReference type="ARBA" id="ARBA00023136"/>
    </source>
</evidence>
<feature type="transmembrane region" description="Helical" evidence="8">
    <location>
        <begin position="164"/>
        <end position="182"/>
    </location>
</feature>
<feature type="transmembrane region" description="Helical" evidence="8">
    <location>
        <begin position="194"/>
        <end position="214"/>
    </location>
</feature>
<evidence type="ECO:0000313" key="10">
    <source>
        <dbReference type="Proteomes" id="UP000240569"/>
    </source>
</evidence>
<comment type="subcellular location">
    <subcellularLocation>
        <location evidence="1">Membrane</location>
        <topology evidence="1">Multi-pass membrane protein</topology>
    </subcellularLocation>
</comment>
<dbReference type="GO" id="GO:0005886">
    <property type="term" value="C:plasma membrane"/>
    <property type="evidence" value="ECO:0007669"/>
    <property type="project" value="TreeGrafter"/>
</dbReference>
<dbReference type="EMBL" id="NEXD01000071">
    <property type="protein sequence ID" value="PSN84709.1"/>
    <property type="molecule type" value="Genomic_DNA"/>
</dbReference>
<comment type="caution">
    <text evidence="9">The sequence shown here is derived from an EMBL/GenBank/DDBJ whole genome shotgun (WGS) entry which is preliminary data.</text>
</comment>
<dbReference type="Proteomes" id="UP000240569">
    <property type="component" value="Unassembled WGS sequence"/>
</dbReference>
<dbReference type="PANTHER" id="PTHR48086:SF8">
    <property type="entry name" value="MONOCARBOXYLIC ACID PERMEASE"/>
    <property type="match status" value="1"/>
</dbReference>
<feature type="transmembrane region" description="Helical" evidence="8">
    <location>
        <begin position="43"/>
        <end position="66"/>
    </location>
</feature>
<keyword evidence="5 8" id="KW-1133">Transmembrane helix</keyword>
<keyword evidence="4 8" id="KW-0812">Transmembrane</keyword>
<feature type="transmembrane region" description="Helical" evidence="8">
    <location>
        <begin position="423"/>
        <end position="440"/>
    </location>
</feature>
<feature type="transmembrane region" description="Helical" evidence="8">
    <location>
        <begin position="368"/>
        <end position="387"/>
    </location>
</feature>
<dbReference type="PROSITE" id="PS50283">
    <property type="entry name" value="NA_SOLUT_SYMP_3"/>
    <property type="match status" value="1"/>
</dbReference>
<protein>
    <submittedName>
        <fullName evidence="9">Sodium:solute symporter</fullName>
    </submittedName>
</protein>
<dbReference type="InterPro" id="IPR050277">
    <property type="entry name" value="Sodium:Solute_Symporter"/>
</dbReference>
<feature type="transmembrane region" description="Helical" evidence="8">
    <location>
        <begin position="119"/>
        <end position="152"/>
    </location>
</feature>
<gene>
    <name evidence="9" type="ORF">B9Q02_09130</name>
</gene>
<evidence type="ECO:0000256" key="2">
    <source>
        <dbReference type="ARBA" id="ARBA00006434"/>
    </source>
</evidence>
<feature type="transmembrane region" description="Helical" evidence="8">
    <location>
        <begin position="234"/>
        <end position="250"/>
    </location>
</feature>
<dbReference type="InterPro" id="IPR001734">
    <property type="entry name" value="Na/solute_symporter"/>
</dbReference>
<evidence type="ECO:0000256" key="4">
    <source>
        <dbReference type="ARBA" id="ARBA00022692"/>
    </source>
</evidence>
<dbReference type="GO" id="GO:0022857">
    <property type="term" value="F:transmembrane transporter activity"/>
    <property type="evidence" value="ECO:0007669"/>
    <property type="project" value="InterPro"/>
</dbReference>
<feature type="transmembrane region" description="Helical" evidence="8">
    <location>
        <begin position="320"/>
        <end position="347"/>
    </location>
</feature>
<evidence type="ECO:0000313" key="9">
    <source>
        <dbReference type="EMBL" id="PSN84709.1"/>
    </source>
</evidence>
<accession>A0A2R6AEE2</accession>
<feature type="transmembrane region" description="Helical" evidence="8">
    <location>
        <begin position="271"/>
        <end position="292"/>
    </location>
</feature>
<feature type="transmembrane region" description="Helical" evidence="8">
    <location>
        <begin position="72"/>
        <end position="91"/>
    </location>
</feature>
<keyword evidence="6 8" id="KW-0472">Membrane</keyword>
<organism evidence="9 10">
    <name type="scientific">Candidatus Marsarchaeota G1 archaeon BE_D</name>
    <dbReference type="NCBI Taxonomy" id="1978156"/>
    <lineage>
        <taxon>Archaea</taxon>
        <taxon>Candidatus Marsarchaeota</taxon>
        <taxon>Candidatus Marsarchaeota group 1</taxon>
    </lineage>
</organism>
<evidence type="ECO:0000256" key="1">
    <source>
        <dbReference type="ARBA" id="ARBA00004141"/>
    </source>
</evidence>